<dbReference type="UniPathway" id="UPA00588">
    <property type="reaction ID" value="UER00646"/>
</dbReference>
<dbReference type="NCBIfam" id="NF002636">
    <property type="entry name" value="PRK02304.1-5"/>
    <property type="match status" value="1"/>
</dbReference>
<evidence type="ECO:0000256" key="3">
    <source>
        <dbReference type="ARBA" id="ARBA00004496"/>
    </source>
</evidence>
<dbReference type="Pfam" id="PF00156">
    <property type="entry name" value="Pribosyltran"/>
    <property type="match status" value="1"/>
</dbReference>
<evidence type="ECO:0000256" key="4">
    <source>
        <dbReference type="ARBA" id="ARBA00004659"/>
    </source>
</evidence>
<dbReference type="InterPro" id="IPR005764">
    <property type="entry name" value="Ade_phspho_trans"/>
</dbReference>
<evidence type="ECO:0000313" key="14">
    <source>
        <dbReference type="EMBL" id="NKE38393.1"/>
    </source>
</evidence>
<dbReference type="InterPro" id="IPR029057">
    <property type="entry name" value="PRTase-like"/>
</dbReference>
<accession>A0A846U936</accession>
<dbReference type="NCBIfam" id="TIGR01090">
    <property type="entry name" value="apt"/>
    <property type="match status" value="1"/>
</dbReference>
<dbReference type="PANTHER" id="PTHR11776">
    <property type="entry name" value="ADENINE PHOSPHORIBOSYLTRANSFERASE"/>
    <property type="match status" value="1"/>
</dbReference>
<proteinExistence type="inferred from homology"/>
<comment type="subcellular location">
    <subcellularLocation>
        <location evidence="3 12">Cytoplasm</location>
    </subcellularLocation>
</comment>
<evidence type="ECO:0000256" key="10">
    <source>
        <dbReference type="ARBA" id="ARBA00022679"/>
    </source>
</evidence>
<dbReference type="GO" id="GO:0006166">
    <property type="term" value="P:purine ribonucleoside salvage"/>
    <property type="evidence" value="ECO:0007669"/>
    <property type="project" value="UniProtKB-UniRule"/>
</dbReference>
<gene>
    <name evidence="12" type="primary">apt</name>
    <name evidence="14" type="ORF">HER12_01295</name>
</gene>
<keyword evidence="15" id="KW-1185">Reference proteome</keyword>
<feature type="domain" description="Phosphoribosyltransferase" evidence="13">
    <location>
        <begin position="43"/>
        <end position="162"/>
    </location>
</feature>
<dbReference type="GO" id="GO:0044209">
    <property type="term" value="P:AMP salvage"/>
    <property type="evidence" value="ECO:0007669"/>
    <property type="project" value="UniProtKB-UniRule"/>
</dbReference>
<evidence type="ECO:0000259" key="13">
    <source>
        <dbReference type="Pfam" id="PF00156"/>
    </source>
</evidence>
<comment type="function">
    <text evidence="2 12">Catalyzes a salvage reaction resulting in the formation of AMP, that is energically less costly than de novo synthesis.</text>
</comment>
<name>A0A846U936_9MOLU</name>
<evidence type="ECO:0000313" key="15">
    <source>
        <dbReference type="Proteomes" id="UP000584587"/>
    </source>
</evidence>
<keyword evidence="8 12" id="KW-0963">Cytoplasm</keyword>
<dbReference type="AlphaFoldDB" id="A0A846U936"/>
<comment type="caution">
    <text evidence="14">The sequence shown here is derived from an EMBL/GenBank/DDBJ whole genome shotgun (WGS) entry which is preliminary data.</text>
</comment>
<dbReference type="InterPro" id="IPR050120">
    <property type="entry name" value="Adenine_PRTase"/>
</dbReference>
<organism evidence="14 15">
    <name type="scientific">Spiroplasma platyhelix PALS-1</name>
    <dbReference type="NCBI Taxonomy" id="1276218"/>
    <lineage>
        <taxon>Bacteria</taxon>
        <taxon>Bacillati</taxon>
        <taxon>Mycoplasmatota</taxon>
        <taxon>Mollicutes</taxon>
        <taxon>Entomoplasmatales</taxon>
        <taxon>Spiroplasmataceae</taxon>
        <taxon>Spiroplasma</taxon>
    </lineage>
</organism>
<dbReference type="PANTHER" id="PTHR11776:SF7">
    <property type="entry name" value="PHOSPHORIBOSYLTRANSFERASE DOMAIN-CONTAINING PROTEIN"/>
    <property type="match status" value="1"/>
</dbReference>
<evidence type="ECO:0000256" key="6">
    <source>
        <dbReference type="ARBA" id="ARBA00011738"/>
    </source>
</evidence>
<dbReference type="SUPFAM" id="SSF53271">
    <property type="entry name" value="PRTase-like"/>
    <property type="match status" value="1"/>
</dbReference>
<comment type="subunit">
    <text evidence="6 12">Homodimer.</text>
</comment>
<dbReference type="CDD" id="cd06223">
    <property type="entry name" value="PRTases_typeI"/>
    <property type="match status" value="1"/>
</dbReference>
<protein>
    <recommendedName>
        <fullName evidence="7 12">Adenine phosphoribosyltransferase</fullName>
        <shortName evidence="12">APRT</shortName>
        <ecNumber evidence="7 12">2.4.2.7</ecNumber>
    </recommendedName>
</protein>
<comment type="similarity">
    <text evidence="5 12">Belongs to the purine/pyrimidine phosphoribosyltransferase family.</text>
</comment>
<evidence type="ECO:0000256" key="9">
    <source>
        <dbReference type="ARBA" id="ARBA00022676"/>
    </source>
</evidence>
<dbReference type="EMBL" id="JAAVVK010000001">
    <property type="protein sequence ID" value="NKE38393.1"/>
    <property type="molecule type" value="Genomic_DNA"/>
</dbReference>
<comment type="pathway">
    <text evidence="4 12">Purine metabolism; AMP biosynthesis via salvage pathway; AMP from adenine: step 1/1.</text>
</comment>
<dbReference type="FunFam" id="3.40.50.2020:FF:000004">
    <property type="entry name" value="Adenine phosphoribosyltransferase"/>
    <property type="match status" value="1"/>
</dbReference>
<dbReference type="NCBIfam" id="NF002634">
    <property type="entry name" value="PRK02304.1-3"/>
    <property type="match status" value="1"/>
</dbReference>
<evidence type="ECO:0000256" key="5">
    <source>
        <dbReference type="ARBA" id="ARBA00008391"/>
    </source>
</evidence>
<evidence type="ECO:0000256" key="12">
    <source>
        <dbReference type="HAMAP-Rule" id="MF_00004"/>
    </source>
</evidence>
<dbReference type="Proteomes" id="UP000584587">
    <property type="component" value="Unassembled WGS sequence"/>
</dbReference>
<dbReference type="GO" id="GO:0005737">
    <property type="term" value="C:cytoplasm"/>
    <property type="evidence" value="ECO:0007669"/>
    <property type="project" value="UniProtKB-SubCell"/>
</dbReference>
<keyword evidence="9 12" id="KW-0328">Glycosyltransferase</keyword>
<dbReference type="GO" id="GO:0006168">
    <property type="term" value="P:adenine salvage"/>
    <property type="evidence" value="ECO:0007669"/>
    <property type="project" value="InterPro"/>
</dbReference>
<comment type="catalytic activity">
    <reaction evidence="1 12">
        <text>AMP + diphosphate = 5-phospho-alpha-D-ribose 1-diphosphate + adenine</text>
        <dbReference type="Rhea" id="RHEA:16609"/>
        <dbReference type="ChEBI" id="CHEBI:16708"/>
        <dbReference type="ChEBI" id="CHEBI:33019"/>
        <dbReference type="ChEBI" id="CHEBI:58017"/>
        <dbReference type="ChEBI" id="CHEBI:456215"/>
        <dbReference type="EC" id="2.4.2.7"/>
    </reaction>
</comment>
<dbReference type="EC" id="2.4.2.7" evidence="7 12"/>
<dbReference type="HAMAP" id="MF_00004">
    <property type="entry name" value="Aden_phosphoribosyltr"/>
    <property type="match status" value="1"/>
</dbReference>
<sequence>MDSIKAMIRNIPDFPKPGIQFKDITPVLSDPEAFHYLIETFAEFAKKQQVTAILAPESRGFMLGSALAFHLDVKFIPARKAGKLPFKTFQVEYKLEYGTAVLEMHQDALVPTDRVLIIDDLIATAGTIHACIELVQCAKAQVAGIASLISLSEFKDHQNFNDVPYLNLIEI</sequence>
<evidence type="ECO:0000256" key="11">
    <source>
        <dbReference type="ARBA" id="ARBA00022726"/>
    </source>
</evidence>
<keyword evidence="10 12" id="KW-0808">Transferase</keyword>
<evidence type="ECO:0000256" key="7">
    <source>
        <dbReference type="ARBA" id="ARBA00011893"/>
    </source>
</evidence>
<dbReference type="GO" id="GO:0003999">
    <property type="term" value="F:adenine phosphoribosyltransferase activity"/>
    <property type="evidence" value="ECO:0007669"/>
    <property type="project" value="UniProtKB-UniRule"/>
</dbReference>
<dbReference type="Gene3D" id="3.40.50.2020">
    <property type="match status" value="1"/>
</dbReference>
<dbReference type="InterPro" id="IPR000836">
    <property type="entry name" value="PRTase_dom"/>
</dbReference>
<reference evidence="14 15" key="1">
    <citation type="submission" date="2020-04" db="EMBL/GenBank/DDBJ databases">
        <title>Complete genome sequence of Spiroplasma platyhelix ATCC 51748, an insect isolate.</title>
        <authorList>
            <person name="Green E.A."/>
            <person name="Klassen J.L."/>
        </authorList>
    </citation>
    <scope>NUCLEOTIDE SEQUENCE [LARGE SCALE GENOMIC DNA]</scope>
    <source>
        <strain evidence="14 15">PALS-1</strain>
    </source>
</reference>
<evidence type="ECO:0000256" key="8">
    <source>
        <dbReference type="ARBA" id="ARBA00022490"/>
    </source>
</evidence>
<evidence type="ECO:0000256" key="2">
    <source>
        <dbReference type="ARBA" id="ARBA00003968"/>
    </source>
</evidence>
<keyword evidence="11 12" id="KW-0660">Purine salvage</keyword>
<evidence type="ECO:0000256" key="1">
    <source>
        <dbReference type="ARBA" id="ARBA00000868"/>
    </source>
</evidence>